<protein>
    <recommendedName>
        <fullName evidence="3">Beta-galactosidase galactose-binding domain-containing protein</fullName>
    </recommendedName>
</protein>
<dbReference type="Proteomes" id="UP000821837">
    <property type="component" value="Unassembled WGS sequence"/>
</dbReference>
<proteinExistence type="predicted"/>
<keyword evidence="1" id="KW-0378">Hydrolase</keyword>
<evidence type="ECO:0000313" key="4">
    <source>
        <dbReference type="EMBL" id="KAH7969196.1"/>
    </source>
</evidence>
<evidence type="ECO:0000256" key="2">
    <source>
        <dbReference type="ARBA" id="ARBA00023295"/>
    </source>
</evidence>
<dbReference type="Gene3D" id="2.60.120.260">
    <property type="entry name" value="Galactose-binding domain-like"/>
    <property type="match status" value="1"/>
</dbReference>
<accession>A0A9D4T282</accession>
<organism evidence="4 5">
    <name type="scientific">Rhipicephalus sanguineus</name>
    <name type="common">Brown dog tick</name>
    <name type="synonym">Ixodes sanguineus</name>
    <dbReference type="NCBI Taxonomy" id="34632"/>
    <lineage>
        <taxon>Eukaryota</taxon>
        <taxon>Metazoa</taxon>
        <taxon>Ecdysozoa</taxon>
        <taxon>Arthropoda</taxon>
        <taxon>Chelicerata</taxon>
        <taxon>Arachnida</taxon>
        <taxon>Acari</taxon>
        <taxon>Parasitiformes</taxon>
        <taxon>Ixodida</taxon>
        <taxon>Ixodoidea</taxon>
        <taxon>Ixodidae</taxon>
        <taxon>Rhipicephalinae</taxon>
        <taxon>Rhipicephalus</taxon>
        <taxon>Rhipicephalus</taxon>
    </lineage>
</organism>
<dbReference type="GO" id="GO:0004553">
    <property type="term" value="F:hydrolase activity, hydrolyzing O-glycosyl compounds"/>
    <property type="evidence" value="ECO:0007669"/>
    <property type="project" value="InterPro"/>
</dbReference>
<name>A0A9D4T282_RHISA</name>
<dbReference type="Pfam" id="PF21467">
    <property type="entry name" value="BetaGal_gal-bd"/>
    <property type="match status" value="1"/>
</dbReference>
<evidence type="ECO:0000313" key="5">
    <source>
        <dbReference type="Proteomes" id="UP000821837"/>
    </source>
</evidence>
<keyword evidence="2" id="KW-0326">Glycosidase</keyword>
<dbReference type="PANTHER" id="PTHR23421">
    <property type="entry name" value="BETA-GALACTOSIDASE RELATED"/>
    <property type="match status" value="1"/>
</dbReference>
<dbReference type="InterPro" id="IPR008979">
    <property type="entry name" value="Galactose-bd-like_sf"/>
</dbReference>
<dbReference type="GO" id="GO:0005975">
    <property type="term" value="P:carbohydrate metabolic process"/>
    <property type="evidence" value="ECO:0007669"/>
    <property type="project" value="InterPro"/>
</dbReference>
<dbReference type="SUPFAM" id="SSF49785">
    <property type="entry name" value="Galactose-binding domain-like"/>
    <property type="match status" value="1"/>
</dbReference>
<gene>
    <name evidence="4" type="ORF">HPB52_015788</name>
</gene>
<sequence length="179" mass="20559">MRLSPISRMSLAMLSVEGIRDSGYVYVDGGIVYNVTLDRIMLTNWIMRPVPLTNASWLTDYNQMRSIRKQIPLKAASSAFEVRVFAAEFELPYAELYDTFLRPDQKTKGIAFLNGFNLGRYWPARGPQKTLYVPRTLFRKKNLLVLVELEGGFYRGGKPPVVHFEDKPELHGTVHKMDE</sequence>
<comment type="caution">
    <text evidence="4">The sequence shown here is derived from an EMBL/GenBank/DDBJ whole genome shotgun (WGS) entry which is preliminary data.</text>
</comment>
<evidence type="ECO:0000256" key="1">
    <source>
        <dbReference type="ARBA" id="ARBA00022801"/>
    </source>
</evidence>
<evidence type="ECO:0000259" key="3">
    <source>
        <dbReference type="Pfam" id="PF21467"/>
    </source>
</evidence>
<keyword evidence="5" id="KW-1185">Reference proteome</keyword>
<dbReference type="VEuPathDB" id="VectorBase:RSAN_049171"/>
<feature type="domain" description="Beta-galactosidase galactose-binding" evidence="3">
    <location>
        <begin position="86"/>
        <end position="141"/>
    </location>
</feature>
<dbReference type="InterPro" id="IPR048913">
    <property type="entry name" value="BetaGal_gal-bd"/>
</dbReference>
<dbReference type="AlphaFoldDB" id="A0A9D4T282"/>
<dbReference type="InterPro" id="IPR001944">
    <property type="entry name" value="Glycoside_Hdrlase_35"/>
</dbReference>
<reference evidence="4" key="2">
    <citation type="submission" date="2021-09" db="EMBL/GenBank/DDBJ databases">
        <authorList>
            <person name="Jia N."/>
            <person name="Wang J."/>
            <person name="Shi W."/>
            <person name="Du L."/>
            <person name="Sun Y."/>
            <person name="Zhan W."/>
            <person name="Jiang J."/>
            <person name="Wang Q."/>
            <person name="Zhang B."/>
            <person name="Ji P."/>
            <person name="Sakyi L.B."/>
            <person name="Cui X."/>
            <person name="Yuan T."/>
            <person name="Jiang B."/>
            <person name="Yang W."/>
            <person name="Lam T.T.-Y."/>
            <person name="Chang Q."/>
            <person name="Ding S."/>
            <person name="Wang X."/>
            <person name="Zhu J."/>
            <person name="Ruan X."/>
            <person name="Zhao L."/>
            <person name="Wei J."/>
            <person name="Que T."/>
            <person name="Du C."/>
            <person name="Cheng J."/>
            <person name="Dai P."/>
            <person name="Han X."/>
            <person name="Huang E."/>
            <person name="Gao Y."/>
            <person name="Liu J."/>
            <person name="Shao H."/>
            <person name="Ye R."/>
            <person name="Li L."/>
            <person name="Wei W."/>
            <person name="Wang X."/>
            <person name="Wang C."/>
            <person name="Huo Q."/>
            <person name="Li W."/>
            <person name="Guo W."/>
            <person name="Chen H."/>
            <person name="Chen S."/>
            <person name="Zhou L."/>
            <person name="Zhou L."/>
            <person name="Ni X."/>
            <person name="Tian J."/>
            <person name="Zhou Y."/>
            <person name="Sheng Y."/>
            <person name="Liu T."/>
            <person name="Pan Y."/>
            <person name="Xia L."/>
            <person name="Li J."/>
            <person name="Zhao F."/>
            <person name="Cao W."/>
        </authorList>
    </citation>
    <scope>NUCLEOTIDE SEQUENCE</scope>
    <source>
        <strain evidence="4">Rsan-2018</strain>
        <tissue evidence="4">Larvae</tissue>
    </source>
</reference>
<reference evidence="4" key="1">
    <citation type="journal article" date="2020" name="Cell">
        <title>Large-Scale Comparative Analyses of Tick Genomes Elucidate Their Genetic Diversity and Vector Capacities.</title>
        <authorList>
            <consortium name="Tick Genome and Microbiome Consortium (TIGMIC)"/>
            <person name="Jia N."/>
            <person name="Wang J."/>
            <person name="Shi W."/>
            <person name="Du L."/>
            <person name="Sun Y."/>
            <person name="Zhan W."/>
            <person name="Jiang J.F."/>
            <person name="Wang Q."/>
            <person name="Zhang B."/>
            <person name="Ji P."/>
            <person name="Bell-Sakyi L."/>
            <person name="Cui X.M."/>
            <person name="Yuan T.T."/>
            <person name="Jiang B.G."/>
            <person name="Yang W.F."/>
            <person name="Lam T.T."/>
            <person name="Chang Q.C."/>
            <person name="Ding S.J."/>
            <person name="Wang X.J."/>
            <person name="Zhu J.G."/>
            <person name="Ruan X.D."/>
            <person name="Zhao L."/>
            <person name="Wei J.T."/>
            <person name="Ye R.Z."/>
            <person name="Que T.C."/>
            <person name="Du C.H."/>
            <person name="Zhou Y.H."/>
            <person name="Cheng J.X."/>
            <person name="Dai P.F."/>
            <person name="Guo W.B."/>
            <person name="Han X.H."/>
            <person name="Huang E.J."/>
            <person name="Li L.F."/>
            <person name="Wei W."/>
            <person name="Gao Y.C."/>
            <person name="Liu J.Z."/>
            <person name="Shao H.Z."/>
            <person name="Wang X."/>
            <person name="Wang C.C."/>
            <person name="Yang T.C."/>
            <person name="Huo Q.B."/>
            <person name="Li W."/>
            <person name="Chen H.Y."/>
            <person name="Chen S.E."/>
            <person name="Zhou L.G."/>
            <person name="Ni X.B."/>
            <person name="Tian J.H."/>
            <person name="Sheng Y."/>
            <person name="Liu T."/>
            <person name="Pan Y.S."/>
            <person name="Xia L.Y."/>
            <person name="Li J."/>
            <person name="Zhao F."/>
            <person name="Cao W.C."/>
        </authorList>
    </citation>
    <scope>NUCLEOTIDE SEQUENCE</scope>
    <source>
        <strain evidence="4">Rsan-2018</strain>
    </source>
</reference>
<dbReference type="EMBL" id="JABSTV010001248">
    <property type="protein sequence ID" value="KAH7969196.1"/>
    <property type="molecule type" value="Genomic_DNA"/>
</dbReference>